<proteinExistence type="predicted"/>
<reference evidence="6" key="1">
    <citation type="journal article" date="2013" name="Science">
        <title>The Amborella genome and the evolution of flowering plants.</title>
        <authorList>
            <consortium name="Amborella Genome Project"/>
        </authorList>
    </citation>
    <scope>NUCLEOTIDE SEQUENCE [LARGE SCALE GENOMIC DNA]</scope>
</reference>
<evidence type="ECO:0000259" key="4">
    <source>
        <dbReference type="Pfam" id="PF12047"/>
    </source>
</evidence>
<feature type="domain" description="RFTS" evidence="4">
    <location>
        <begin position="580"/>
        <end position="705"/>
    </location>
</feature>
<comment type="subcellular location">
    <subcellularLocation>
        <location evidence="1">Nucleus</location>
    </subcellularLocation>
</comment>
<dbReference type="GO" id="GO:0044027">
    <property type="term" value="P:negative regulation of gene expression via chromosomal CpG island methylation"/>
    <property type="evidence" value="ECO:0000318"/>
    <property type="project" value="GO_Central"/>
</dbReference>
<name>W1PYP8_AMBTC</name>
<dbReference type="EMBL" id="KI392591">
    <property type="protein sequence ID" value="ERN13199.1"/>
    <property type="molecule type" value="Genomic_DNA"/>
</dbReference>
<dbReference type="AlphaFoldDB" id="W1PYP8"/>
<dbReference type="PANTHER" id="PTHR10629:SF50">
    <property type="entry name" value="DNA (CYTOSINE-5)-METHYLTRANSFERASE CMT3"/>
    <property type="match status" value="1"/>
</dbReference>
<evidence type="ECO:0000256" key="3">
    <source>
        <dbReference type="SAM" id="MobiDB-lite"/>
    </source>
</evidence>
<evidence type="ECO:0000313" key="6">
    <source>
        <dbReference type="Proteomes" id="UP000017836"/>
    </source>
</evidence>
<dbReference type="InterPro" id="IPR022702">
    <property type="entry name" value="Cytosine_MeTrfase1_RFD"/>
</dbReference>
<keyword evidence="2" id="KW-0539">Nucleus</keyword>
<feature type="compositionally biased region" description="Basic and acidic residues" evidence="3">
    <location>
        <begin position="200"/>
        <end position="213"/>
    </location>
</feature>
<keyword evidence="6" id="KW-1185">Reference proteome</keyword>
<evidence type="ECO:0000256" key="2">
    <source>
        <dbReference type="ARBA" id="ARBA00023242"/>
    </source>
</evidence>
<evidence type="ECO:0000313" key="5">
    <source>
        <dbReference type="EMBL" id="ERN13199.1"/>
    </source>
</evidence>
<dbReference type="Gramene" id="ERN13199">
    <property type="protein sequence ID" value="ERN13199"/>
    <property type="gene ID" value="AMTR_s00040p00219400"/>
</dbReference>
<evidence type="ECO:0000256" key="1">
    <source>
        <dbReference type="ARBA" id="ARBA00004123"/>
    </source>
</evidence>
<dbReference type="GO" id="GO:0005634">
    <property type="term" value="C:nucleus"/>
    <property type="evidence" value="ECO:0000318"/>
    <property type="project" value="GO_Central"/>
</dbReference>
<feature type="compositionally biased region" description="Basic and acidic residues" evidence="3">
    <location>
        <begin position="1082"/>
        <end position="1118"/>
    </location>
</feature>
<dbReference type="InterPro" id="IPR050390">
    <property type="entry name" value="C5-Methyltransferase"/>
</dbReference>
<dbReference type="Proteomes" id="UP000017836">
    <property type="component" value="Unassembled WGS sequence"/>
</dbReference>
<gene>
    <name evidence="5" type="ORF">AMTR_s00040p00219400</name>
</gene>
<feature type="region of interest" description="Disordered" evidence="3">
    <location>
        <begin position="200"/>
        <end position="232"/>
    </location>
</feature>
<feature type="region of interest" description="Disordered" evidence="3">
    <location>
        <begin position="1044"/>
        <end position="1118"/>
    </location>
</feature>
<dbReference type="GO" id="GO:0003886">
    <property type="term" value="F:DNA (cytosine-5-)-methyltransferase activity"/>
    <property type="evidence" value="ECO:0000318"/>
    <property type="project" value="GO_Central"/>
</dbReference>
<feature type="region of interest" description="Disordered" evidence="3">
    <location>
        <begin position="515"/>
        <end position="583"/>
    </location>
</feature>
<organism evidence="5 6">
    <name type="scientific">Amborella trichopoda</name>
    <dbReference type="NCBI Taxonomy" id="13333"/>
    <lineage>
        <taxon>Eukaryota</taxon>
        <taxon>Viridiplantae</taxon>
        <taxon>Streptophyta</taxon>
        <taxon>Embryophyta</taxon>
        <taxon>Tracheophyta</taxon>
        <taxon>Spermatophyta</taxon>
        <taxon>Magnoliopsida</taxon>
        <taxon>Amborellales</taxon>
        <taxon>Amborellaceae</taxon>
        <taxon>Amborella</taxon>
    </lineage>
</organism>
<feature type="domain" description="RFTS" evidence="4">
    <location>
        <begin position="840"/>
        <end position="964"/>
    </location>
</feature>
<accession>W1PYP8</accession>
<dbReference type="Pfam" id="PF12047">
    <property type="entry name" value="DNMT1-RFD"/>
    <property type="match status" value="3"/>
</dbReference>
<protein>
    <recommendedName>
        <fullName evidence="4">RFTS domain-containing protein</fullName>
    </recommendedName>
</protein>
<sequence>MEELDPELLVEIKDEIKVIQVTRHGLYEGRPLRRLTSFSITNSVDERVMIDHSTLESLFISELADYLCERPSASYVNCYSSFKFKASLCIQTFYKLTVDRELEFGELLLSLVSAMLEDWPGSADSNLMSETLKPHMAFVADQLVALDQKFSKLKAMNTIYEVLKEDMEKIRMLRQENMMNGRKFSGSFYSIHHCNEEFDKEASKENDGEKVKMEASSSQPSLEEEKRHPPNRRSLATYIENQEKNIETVKKAAMDTRKIDEGIEVVNGELVVSMTGTTDIEILRAQRSLKGFKMLDEGEALQPFENLEHGLLYITSEIWPSYNSEEPNQGVLCNSFGPAVSWCITGYEEGTPEIWVSTDLVDYLCRKPSADYLPFFKPFYEKAMLCIRAFQIISASPYLKFDEFCRELVSDILPCFDTFKDEDTTWNYVNSHLRFIAEQLIGLDWISFCEKPSIKSIIDKFKMNVAKAMDTKACGSFLSLYDKNWWIKNCRSEAMILTERDPSLVVRQPEAVKASLGRLGNKSESNEEQHTQEKPKEVKEGGGGELVPGSNVPKMRASKESSAIEMTRPDLKKPDPDMPGRPRRRLSNFEIKDSAGGFHSIDDRDVEDLFIAAQVRSFDGPISDLQLRCNYLGPIRSWCITGFREGSLAIWLSTDLADYLCLIPLPEYESFYWKFWNKASLCIWAYKKLKKKPDMDYDNLLGYLVHTLMRRIGGDYYDTVQLVKSLFGFLIDQLIGLDPSFSELKAIKSMSEEYKGQLENIREATLCRRWKLSGSFYSIQDFNEKHKQGVSSMNPHYSNKKNQNKEMGMEKVAMDQEAEVIEVELVAVSKTRPKAIEIKRAHRRLKGFMILDEKEDMRAIEDLEHNKFYISPEIGPLYGENSNTVVRRKLFGPITSWCITGYNEGCPSIWISTKVADYLCDEPNKGYTPLFKPLYVKAVLCIHAFQFLKKKPSGKFRELFKEMILALKANFENFKDNKEACNVANSHLNFIAEQLIGLDMSFSKLQAIKTMIKKSKVDITKAGNTKARFSFFSIDEQNKWLHKGGSSFSSSEKNENRQKHQLENNVEKVGEGIMKKPKSHVRALEELNMRQGEDMEMEHGKPEGGQDMYKEERNGSGT</sequence>
<dbReference type="PANTHER" id="PTHR10629">
    <property type="entry name" value="CYTOSINE-SPECIFIC METHYLTRANSFERASE"/>
    <property type="match status" value="1"/>
</dbReference>
<feature type="compositionally biased region" description="Basic and acidic residues" evidence="3">
    <location>
        <begin position="1052"/>
        <end position="1074"/>
    </location>
</feature>
<feature type="compositionally biased region" description="Basic and acidic residues" evidence="3">
    <location>
        <begin position="524"/>
        <end position="542"/>
    </location>
</feature>
<dbReference type="GO" id="GO:0003677">
    <property type="term" value="F:DNA binding"/>
    <property type="evidence" value="ECO:0000318"/>
    <property type="project" value="GO_Central"/>
</dbReference>
<feature type="compositionally biased region" description="Basic and acidic residues" evidence="3">
    <location>
        <begin position="567"/>
        <end position="580"/>
    </location>
</feature>
<dbReference type="HOGENOM" id="CLU_300983_0_0_1"/>
<feature type="domain" description="RFTS" evidence="4">
    <location>
        <begin position="285"/>
        <end position="405"/>
    </location>
</feature>